<protein>
    <submittedName>
        <fullName evidence="2">Transposase</fullName>
    </submittedName>
</protein>
<dbReference type="PANTHER" id="PTHR34322:SF2">
    <property type="entry name" value="TRANSPOSASE IS200-LIKE DOMAIN-CONTAINING PROTEIN"/>
    <property type="match status" value="1"/>
</dbReference>
<dbReference type="InterPro" id="IPR036515">
    <property type="entry name" value="Transposase_17_sf"/>
</dbReference>
<sequence>MMGDKMPRYARERSETGIYHIMMRGIDKRDIFIKDDDYEKFLHYIEKAKEKSGITLLAYCLMTNHLHLLIKEGKEQIGDSIKRISVGYAQYHNRKYGRTGHLFQNRYNSEPVNDEKYLLTVLRYIHQNPIKAGIVKVIGDYKWSSYLDYLKLQSRITDQDIAMGFFNNTEKFKEFHNQDNTDSCLGYEEKKRYTDEELKKEIKGIVEIQKLQFMETKERDSMIKRIKKETGASIRQLERALGIGRSIIQNAK</sequence>
<evidence type="ECO:0000313" key="3">
    <source>
        <dbReference type="Proteomes" id="UP001172911"/>
    </source>
</evidence>
<dbReference type="Proteomes" id="UP001172911">
    <property type="component" value="Unassembled WGS sequence"/>
</dbReference>
<accession>A0AAW7Z9F2</accession>
<dbReference type="GO" id="GO:0004803">
    <property type="term" value="F:transposase activity"/>
    <property type="evidence" value="ECO:0007669"/>
    <property type="project" value="InterPro"/>
</dbReference>
<dbReference type="InterPro" id="IPR002686">
    <property type="entry name" value="Transposase_17"/>
</dbReference>
<dbReference type="EMBL" id="JARPTC010000002">
    <property type="protein sequence ID" value="MDO7785874.1"/>
    <property type="molecule type" value="Genomic_DNA"/>
</dbReference>
<dbReference type="GO" id="GO:0006313">
    <property type="term" value="P:DNA transposition"/>
    <property type="evidence" value="ECO:0007669"/>
    <property type="project" value="InterPro"/>
</dbReference>
<evidence type="ECO:0000313" key="2">
    <source>
        <dbReference type="EMBL" id="MDO7785874.1"/>
    </source>
</evidence>
<comment type="caution">
    <text evidence="2">The sequence shown here is derived from an EMBL/GenBank/DDBJ whole genome shotgun (WGS) entry which is preliminary data.</text>
</comment>
<dbReference type="PANTHER" id="PTHR34322">
    <property type="entry name" value="TRANSPOSASE, Y1_TNP DOMAIN-CONTAINING"/>
    <property type="match status" value="1"/>
</dbReference>
<dbReference type="SMART" id="SM01321">
    <property type="entry name" value="Y1_Tnp"/>
    <property type="match status" value="1"/>
</dbReference>
<dbReference type="SUPFAM" id="SSF143422">
    <property type="entry name" value="Transposase IS200-like"/>
    <property type="match status" value="1"/>
</dbReference>
<keyword evidence="3" id="KW-1185">Reference proteome</keyword>
<evidence type="ECO:0000259" key="1">
    <source>
        <dbReference type="SMART" id="SM01321"/>
    </source>
</evidence>
<organism evidence="2 3">
    <name type="scientific">Desulforamulus aquiferis</name>
    <dbReference type="NCBI Taxonomy" id="1397668"/>
    <lineage>
        <taxon>Bacteria</taxon>
        <taxon>Bacillati</taxon>
        <taxon>Bacillota</taxon>
        <taxon>Clostridia</taxon>
        <taxon>Eubacteriales</taxon>
        <taxon>Peptococcaceae</taxon>
        <taxon>Desulforamulus</taxon>
    </lineage>
</organism>
<name>A0AAW7Z9F2_9FIRM</name>
<dbReference type="AlphaFoldDB" id="A0AAW7Z9F2"/>
<reference evidence="2" key="2">
    <citation type="submission" date="2023-03" db="EMBL/GenBank/DDBJ databases">
        <authorList>
            <person name="Zhang Z."/>
        </authorList>
    </citation>
    <scope>NUCLEOTIDE SEQUENCE</scope>
    <source>
        <strain evidence="2">DSA</strain>
    </source>
</reference>
<dbReference type="GO" id="GO:0003677">
    <property type="term" value="F:DNA binding"/>
    <property type="evidence" value="ECO:0007669"/>
    <property type="project" value="InterPro"/>
</dbReference>
<dbReference type="NCBIfam" id="NF047646">
    <property type="entry name" value="REP_Tyr_transpos"/>
    <property type="match status" value="1"/>
</dbReference>
<gene>
    <name evidence="2" type="ORF">P6N53_01360</name>
</gene>
<dbReference type="Pfam" id="PF01797">
    <property type="entry name" value="Y1_Tnp"/>
    <property type="match status" value="1"/>
</dbReference>
<dbReference type="Gene3D" id="3.30.70.1290">
    <property type="entry name" value="Transposase IS200-like"/>
    <property type="match status" value="1"/>
</dbReference>
<reference evidence="2" key="1">
    <citation type="journal article" date="2023" name="J. Hazard. Mater.">
        <title>Anaerobic biodegradation of pyrene and benzo[a]pyrene by a new sulfate-reducing Desulforamulus aquiferis strain DSA.</title>
        <authorList>
            <person name="Zhang Z."/>
            <person name="Sun J."/>
            <person name="Gong X."/>
            <person name="Wang C."/>
            <person name="Wang H."/>
        </authorList>
    </citation>
    <scope>NUCLEOTIDE SEQUENCE</scope>
    <source>
        <strain evidence="2">DSA</strain>
    </source>
</reference>
<dbReference type="RefSeq" id="WP_304540544.1">
    <property type="nucleotide sequence ID" value="NZ_JARPTC010000002.1"/>
</dbReference>
<feature type="domain" description="Transposase IS200-like" evidence="1">
    <location>
        <begin position="14"/>
        <end position="128"/>
    </location>
</feature>
<proteinExistence type="predicted"/>